<dbReference type="PANTHER" id="PTHR31661">
    <property type="entry name" value="SIMILAR TO CDNA SEQUENCE BC052040"/>
    <property type="match status" value="1"/>
</dbReference>
<reference evidence="8" key="1">
    <citation type="submission" date="2023-10" db="EMBL/GenBank/DDBJ databases">
        <authorList>
            <person name="Chen Y."/>
            <person name="Shah S."/>
            <person name="Dougan E. K."/>
            <person name="Thang M."/>
            <person name="Chan C."/>
        </authorList>
    </citation>
    <scope>NUCLEOTIDE SEQUENCE [LARGE SCALE GENOMIC DNA]</scope>
</reference>
<dbReference type="InterPro" id="IPR012340">
    <property type="entry name" value="NA-bd_OB-fold"/>
</dbReference>
<dbReference type="InterPro" id="IPR011129">
    <property type="entry name" value="CSD"/>
</dbReference>
<dbReference type="InterPro" id="IPR002059">
    <property type="entry name" value="CSP_DNA-bd"/>
</dbReference>
<organism evidence="8 9">
    <name type="scientific">Prorocentrum cordatum</name>
    <dbReference type="NCBI Taxonomy" id="2364126"/>
    <lineage>
        <taxon>Eukaryota</taxon>
        <taxon>Sar</taxon>
        <taxon>Alveolata</taxon>
        <taxon>Dinophyceae</taxon>
        <taxon>Prorocentrales</taxon>
        <taxon>Prorocentraceae</taxon>
        <taxon>Prorocentrum</taxon>
    </lineage>
</organism>
<dbReference type="PANTHER" id="PTHR31661:SF1">
    <property type="entry name" value="CDAN1-INTERACTING NUCLEASE 1"/>
    <property type="match status" value="1"/>
</dbReference>
<gene>
    <name evidence="8" type="ORF">PCOR1329_LOCUS51499</name>
</gene>
<feature type="compositionally biased region" description="Low complexity" evidence="6">
    <location>
        <begin position="181"/>
        <end position="223"/>
    </location>
</feature>
<evidence type="ECO:0000313" key="8">
    <source>
        <dbReference type="EMBL" id="CAK0863308.1"/>
    </source>
</evidence>
<keyword evidence="3" id="KW-0963">Cytoplasm</keyword>
<dbReference type="Proteomes" id="UP001189429">
    <property type="component" value="Unassembled WGS sequence"/>
</dbReference>
<accession>A0ABN9UUY8</accession>
<dbReference type="InterPro" id="IPR029404">
    <property type="entry name" value="CDIN1"/>
</dbReference>
<feature type="compositionally biased region" description="Low complexity" evidence="6">
    <location>
        <begin position="163"/>
        <end position="174"/>
    </location>
</feature>
<comment type="caution">
    <text evidence="8">The sequence shown here is derived from an EMBL/GenBank/DDBJ whole genome shotgun (WGS) entry which is preliminary data.</text>
</comment>
<dbReference type="EMBL" id="CAUYUJ010016249">
    <property type="protein sequence ID" value="CAK0863308.1"/>
    <property type="molecule type" value="Genomic_DNA"/>
</dbReference>
<dbReference type="PROSITE" id="PS51857">
    <property type="entry name" value="CSD_2"/>
    <property type="match status" value="1"/>
</dbReference>
<evidence type="ECO:0000256" key="1">
    <source>
        <dbReference type="ARBA" id="ARBA00004123"/>
    </source>
</evidence>
<proteinExistence type="predicted"/>
<keyword evidence="9" id="KW-1185">Reference proteome</keyword>
<evidence type="ECO:0000256" key="2">
    <source>
        <dbReference type="ARBA" id="ARBA00004496"/>
    </source>
</evidence>
<evidence type="ECO:0000313" key="9">
    <source>
        <dbReference type="Proteomes" id="UP001189429"/>
    </source>
</evidence>
<evidence type="ECO:0000259" key="7">
    <source>
        <dbReference type="PROSITE" id="PS51857"/>
    </source>
</evidence>
<evidence type="ECO:0000256" key="3">
    <source>
        <dbReference type="ARBA" id="ARBA00022490"/>
    </source>
</evidence>
<dbReference type="SMART" id="SM00357">
    <property type="entry name" value="CSP"/>
    <property type="match status" value="1"/>
</dbReference>
<feature type="domain" description="CSD" evidence="7">
    <location>
        <begin position="2"/>
        <end position="68"/>
    </location>
</feature>
<comment type="subcellular location">
    <subcellularLocation>
        <location evidence="2">Cytoplasm</location>
    </subcellularLocation>
    <subcellularLocation>
        <location evidence="1">Nucleus</location>
    </subcellularLocation>
</comment>
<dbReference type="Pfam" id="PF00313">
    <property type="entry name" value="CSD"/>
    <property type="match status" value="1"/>
</dbReference>
<dbReference type="Pfam" id="PF14811">
    <property type="entry name" value="TPD"/>
    <property type="match status" value="1"/>
</dbReference>
<evidence type="ECO:0000256" key="6">
    <source>
        <dbReference type="SAM" id="MobiDB-lite"/>
    </source>
</evidence>
<feature type="compositionally biased region" description="Pro residues" evidence="6">
    <location>
        <begin position="224"/>
        <end position="238"/>
    </location>
</feature>
<protein>
    <recommendedName>
        <fullName evidence="5">CDAN1-interacting nuclease 1</fullName>
    </recommendedName>
</protein>
<dbReference type="SUPFAM" id="SSF50249">
    <property type="entry name" value="Nucleic acid-binding proteins"/>
    <property type="match status" value="1"/>
</dbReference>
<feature type="compositionally biased region" description="Polar residues" evidence="6">
    <location>
        <begin position="135"/>
        <end position="151"/>
    </location>
</feature>
<evidence type="ECO:0000256" key="5">
    <source>
        <dbReference type="ARBA" id="ARBA00023480"/>
    </source>
</evidence>
<name>A0ABN9UUY8_9DINO</name>
<dbReference type="Gene3D" id="2.40.50.140">
    <property type="entry name" value="Nucleic acid-binding proteins"/>
    <property type="match status" value="1"/>
</dbReference>
<keyword evidence="4" id="KW-0539">Nucleus</keyword>
<sequence>MDCKGIVKKWSSEKGHGLISCDLDGGEVWVHRRAIGDIPDLSVGDKVVFQKVDDGKSRGKFKAAEVRLAALEPRGRFKEREARATNSDLSAGQQAGQQLLQMLKQPQFQQQQQHSQQPPQLPTELLPQQRLQMPEQPSQLPRQSPQVQQHPPQLPEYWPFHTQQPPHVQQQLLHMSHQASQLPHEPPQIQQPLQLSQQWPQQPHLPPQVQQQPPQLRQQWPQQPQQPPQIQQPPPAPQQWPQQLPGVHHQQYPGPFKLNWPIKDVASIAAENRYYECLKKYDGDDLARMFVEADLVEHPDLRMGMAINILRHVLREKIGEEQFLWDGRFGSAEGGKVVANILEEAMANFLTKSGINFKTENALRLELGSAIRTMDVATPDFLLLDEVQINGQSVCWIDCKCTFGSARILTEGLKSGKSQMSKNLVTQSMRYNQAYGPGAFVYSLGFSEGLADVVAKAQRMLANGGQVIDTIQANGHNSIDSSMSRSALNGCMVPLFLDAALLDTKKLSDAIAQQSNRKQLERWHFPQVLAQANSKADVVSIPIPR</sequence>
<evidence type="ECO:0000256" key="4">
    <source>
        <dbReference type="ARBA" id="ARBA00023242"/>
    </source>
</evidence>
<feature type="region of interest" description="Disordered" evidence="6">
    <location>
        <begin position="132"/>
        <end position="248"/>
    </location>
</feature>